<dbReference type="Gene3D" id="3.40.1500.20">
    <property type="match status" value="1"/>
</dbReference>
<proteinExistence type="predicted"/>
<dbReference type="InterPro" id="IPR009439">
    <property type="entry name" value="RCC_reductase"/>
</dbReference>
<evidence type="ECO:0008006" key="3">
    <source>
        <dbReference type="Google" id="ProtNLM"/>
    </source>
</evidence>
<dbReference type="Pfam" id="PF06405">
    <property type="entry name" value="RCC_reductase"/>
    <property type="match status" value="1"/>
</dbReference>
<dbReference type="PANTHER" id="PTHR34685">
    <property type="entry name" value="RED CHLOROPHYLL CATABOLITE REDUCTASE, CHLOROPLASTIC"/>
    <property type="match status" value="1"/>
</dbReference>
<name>A0AA41Q4S8_9ACTN</name>
<dbReference type="PANTHER" id="PTHR34685:SF2">
    <property type="entry name" value="RED CHLOROPHYLL CATABOLITE REDUCTASE, CHLOROPLASTIC"/>
    <property type="match status" value="1"/>
</dbReference>
<organism evidence="1 2">
    <name type="scientific">Yinghuangia soli</name>
    <dbReference type="NCBI Taxonomy" id="2908204"/>
    <lineage>
        <taxon>Bacteria</taxon>
        <taxon>Bacillati</taxon>
        <taxon>Actinomycetota</taxon>
        <taxon>Actinomycetes</taxon>
        <taxon>Kitasatosporales</taxon>
        <taxon>Streptomycetaceae</taxon>
        <taxon>Yinghuangia</taxon>
    </lineage>
</organism>
<reference evidence="1" key="1">
    <citation type="submission" date="2022-01" db="EMBL/GenBank/DDBJ databases">
        <title>Genome-Based Taxonomic Classification of the Phylum Actinobacteria.</title>
        <authorList>
            <person name="Gao Y."/>
        </authorList>
    </citation>
    <scope>NUCLEOTIDE SEQUENCE</scope>
    <source>
        <strain evidence="1">KLBMP 8922</strain>
    </source>
</reference>
<dbReference type="AlphaFoldDB" id="A0AA41Q4S8"/>
<sequence>MTETVRHVESMLDDSPVVDVTPTFHAWQTLLAELKAKIDARFALTLDPSTRELATFGNPPESPGGSLQAYTGPEVDWMVHSWLGNPTASFANLHLTVWLGPQIRVPHLGIALLVWPEGWFFVDSVPRTQLLADGDYYDRYYAPLEKDWLRIRQEYDKLAWFTSPTGFIRGSLSPTAYCYSMPTTDDYLELVRELTHAHVDRWLQWVDEADEVPEDEQAALAATDLEIRRNIAERDPANALGVRYFGAETTDRLVRALWGGDREIPRPGA</sequence>
<evidence type="ECO:0000313" key="2">
    <source>
        <dbReference type="Proteomes" id="UP001165378"/>
    </source>
</evidence>
<dbReference type="EMBL" id="JAKFHA010000024">
    <property type="protein sequence ID" value="MCF2531548.1"/>
    <property type="molecule type" value="Genomic_DNA"/>
</dbReference>
<keyword evidence="2" id="KW-1185">Reference proteome</keyword>
<dbReference type="RefSeq" id="WP_235056195.1">
    <property type="nucleotide sequence ID" value="NZ_JAKFHA010000024.1"/>
</dbReference>
<dbReference type="Proteomes" id="UP001165378">
    <property type="component" value="Unassembled WGS sequence"/>
</dbReference>
<accession>A0AA41Q4S8</accession>
<comment type="caution">
    <text evidence="1">The sequence shown here is derived from an EMBL/GenBank/DDBJ whole genome shotgun (WGS) entry which is preliminary data.</text>
</comment>
<dbReference type="GO" id="GO:0051743">
    <property type="term" value="F:red chlorophyll catabolite reductase activity"/>
    <property type="evidence" value="ECO:0007669"/>
    <property type="project" value="InterPro"/>
</dbReference>
<evidence type="ECO:0000313" key="1">
    <source>
        <dbReference type="EMBL" id="MCF2531548.1"/>
    </source>
</evidence>
<protein>
    <recommendedName>
        <fullName evidence="3">Oxidoreductase</fullName>
    </recommendedName>
</protein>
<gene>
    <name evidence="1" type="ORF">LZ495_30635</name>
</gene>